<comment type="caution">
    <text evidence="2">The sequence shown here is derived from an EMBL/GenBank/DDBJ whole genome shotgun (WGS) entry which is preliminary data.</text>
</comment>
<dbReference type="AlphaFoldDB" id="A0A8H3IQX2"/>
<keyword evidence="3" id="KW-1185">Reference proteome</keyword>
<gene>
    <name evidence="2" type="ORF">HETSPECPRED_010532</name>
</gene>
<organism evidence="2 3">
    <name type="scientific">Heterodermia speciosa</name>
    <dbReference type="NCBI Taxonomy" id="116794"/>
    <lineage>
        <taxon>Eukaryota</taxon>
        <taxon>Fungi</taxon>
        <taxon>Dikarya</taxon>
        <taxon>Ascomycota</taxon>
        <taxon>Pezizomycotina</taxon>
        <taxon>Lecanoromycetes</taxon>
        <taxon>OSLEUM clade</taxon>
        <taxon>Lecanoromycetidae</taxon>
        <taxon>Caliciales</taxon>
        <taxon>Physciaceae</taxon>
        <taxon>Heterodermia</taxon>
    </lineage>
</organism>
<accession>A0A8H3IQX2</accession>
<protein>
    <submittedName>
        <fullName evidence="2">Uncharacterized protein</fullName>
    </submittedName>
</protein>
<dbReference type="Proteomes" id="UP000664521">
    <property type="component" value="Unassembled WGS sequence"/>
</dbReference>
<feature type="region of interest" description="Disordered" evidence="1">
    <location>
        <begin position="74"/>
        <end position="125"/>
    </location>
</feature>
<name>A0A8H3IQX2_9LECA</name>
<dbReference type="EMBL" id="CAJPDS010000097">
    <property type="protein sequence ID" value="CAF9937027.1"/>
    <property type="molecule type" value="Genomic_DNA"/>
</dbReference>
<feature type="compositionally biased region" description="Basic and acidic residues" evidence="1">
    <location>
        <begin position="83"/>
        <end position="95"/>
    </location>
</feature>
<evidence type="ECO:0000313" key="3">
    <source>
        <dbReference type="Proteomes" id="UP000664521"/>
    </source>
</evidence>
<reference evidence="2" key="1">
    <citation type="submission" date="2021-03" db="EMBL/GenBank/DDBJ databases">
        <authorList>
            <person name="Tagirdzhanova G."/>
        </authorList>
    </citation>
    <scope>NUCLEOTIDE SEQUENCE</scope>
</reference>
<proteinExistence type="predicted"/>
<evidence type="ECO:0000313" key="2">
    <source>
        <dbReference type="EMBL" id="CAF9937027.1"/>
    </source>
</evidence>
<dbReference type="OrthoDB" id="3001700at2759"/>
<evidence type="ECO:0000256" key="1">
    <source>
        <dbReference type="SAM" id="MobiDB-lite"/>
    </source>
</evidence>
<sequence length="125" mass="13549">MSDEQSWTGKKYNEYYNAYVPWLEDKYLAWFGENKTSYTTKEQLRKTKVTGNEGVDNLQEGAISGVGGQLDSKGLLGAVGDTSSKEGVNRAERGDTGPLNPAEAKKAQKGWGETLTGGYFGGGKK</sequence>